<dbReference type="SUPFAM" id="SSF52980">
    <property type="entry name" value="Restriction endonuclease-like"/>
    <property type="match status" value="1"/>
</dbReference>
<dbReference type="InterPro" id="IPR000212">
    <property type="entry name" value="DNA_helicase_UvrD/REP"/>
</dbReference>
<dbReference type="Pfam" id="PF12705">
    <property type="entry name" value="PDDEXK_1"/>
    <property type="match status" value="1"/>
</dbReference>
<dbReference type="RefSeq" id="WP_015882067.1">
    <property type="nucleotide sequence ID" value="NC_012669.1"/>
</dbReference>
<dbReference type="InterPro" id="IPR011335">
    <property type="entry name" value="Restrct_endonuc-II-like"/>
</dbReference>
<comment type="catalytic activity">
    <reaction evidence="13">
        <text>ATP + H2O = ADP + phosphate + H(+)</text>
        <dbReference type="Rhea" id="RHEA:13065"/>
        <dbReference type="ChEBI" id="CHEBI:15377"/>
        <dbReference type="ChEBI" id="CHEBI:15378"/>
        <dbReference type="ChEBI" id="CHEBI:30616"/>
        <dbReference type="ChEBI" id="CHEBI:43474"/>
        <dbReference type="ChEBI" id="CHEBI:456216"/>
        <dbReference type="EC" id="5.6.2.4"/>
    </reaction>
</comment>
<feature type="domain" description="UvrD-like helicase C-terminal" evidence="17">
    <location>
        <begin position="463"/>
        <end position="745"/>
    </location>
</feature>
<evidence type="ECO:0000256" key="7">
    <source>
        <dbReference type="ARBA" id="ARBA00022840"/>
    </source>
</evidence>
<dbReference type="GO" id="GO:0003677">
    <property type="term" value="F:DNA binding"/>
    <property type="evidence" value="ECO:0007669"/>
    <property type="project" value="UniProtKB-KW"/>
</dbReference>
<dbReference type="PROSITE" id="PS51217">
    <property type="entry name" value="UVRD_HELICASE_CTER"/>
    <property type="match status" value="1"/>
</dbReference>
<keyword evidence="2 14" id="KW-0547">Nucleotide-binding</keyword>
<keyword evidence="10" id="KW-0413">Isomerase</keyword>
<dbReference type="GO" id="GO:0005829">
    <property type="term" value="C:cytosol"/>
    <property type="evidence" value="ECO:0007669"/>
    <property type="project" value="TreeGrafter"/>
</dbReference>
<dbReference type="PROSITE" id="PS51198">
    <property type="entry name" value="UVRD_HELICASE_ATP_BIND"/>
    <property type="match status" value="1"/>
</dbReference>
<dbReference type="Pfam" id="PF00580">
    <property type="entry name" value="UvrD-helicase"/>
    <property type="match status" value="1"/>
</dbReference>
<dbReference type="EMBL" id="CP001618">
    <property type="protein sequence ID" value="ACQ79827.1"/>
    <property type="molecule type" value="Genomic_DNA"/>
</dbReference>
<keyword evidence="6" id="KW-0269">Exonuclease</keyword>
<comment type="catalytic activity">
    <reaction evidence="11">
        <text>Couples ATP hydrolysis with the unwinding of duplex DNA by translocating in the 3'-5' direction.</text>
        <dbReference type="EC" id="5.6.2.4"/>
    </reaction>
</comment>
<feature type="region of interest" description="Disordered" evidence="15">
    <location>
        <begin position="919"/>
        <end position="940"/>
    </location>
</feature>
<evidence type="ECO:0000313" key="19">
    <source>
        <dbReference type="Proteomes" id="UP000007962"/>
    </source>
</evidence>
<dbReference type="Pfam" id="PF13361">
    <property type="entry name" value="UvrD_C"/>
    <property type="match status" value="1"/>
</dbReference>
<dbReference type="KEGG" id="bcv:Bcav_1571"/>
<evidence type="ECO:0000256" key="4">
    <source>
        <dbReference type="ARBA" id="ARBA00022801"/>
    </source>
</evidence>
<evidence type="ECO:0000256" key="9">
    <source>
        <dbReference type="ARBA" id="ARBA00023204"/>
    </source>
</evidence>
<reference evidence="18 19" key="1">
    <citation type="journal article" date="2009" name="Stand. Genomic Sci.">
        <title>Complete genome sequence of Beutenbergia cavernae type strain (HKI 0122).</title>
        <authorList>
            <person name="Land M."/>
            <person name="Pukall R."/>
            <person name="Abt B."/>
            <person name="Goker M."/>
            <person name="Rohde M."/>
            <person name="Glavina Del Rio T."/>
            <person name="Tice H."/>
            <person name="Copeland A."/>
            <person name="Cheng J.F."/>
            <person name="Lucas S."/>
            <person name="Chen F."/>
            <person name="Nolan M."/>
            <person name="Bruce D."/>
            <person name="Goodwin L."/>
            <person name="Pitluck S."/>
            <person name="Ivanova N."/>
            <person name="Mavromatis K."/>
            <person name="Ovchinnikova G."/>
            <person name="Pati A."/>
            <person name="Chen A."/>
            <person name="Palaniappan K."/>
            <person name="Hauser L."/>
            <person name="Chang Y.J."/>
            <person name="Jefferies C.C."/>
            <person name="Saunders E."/>
            <person name="Brettin T."/>
            <person name="Detter J.C."/>
            <person name="Han C."/>
            <person name="Chain P."/>
            <person name="Bristow J."/>
            <person name="Eisen J.A."/>
            <person name="Markowitz V."/>
            <person name="Hugenholtz P."/>
            <person name="Kyrpides N.C."/>
            <person name="Klenk H.P."/>
            <person name="Lapidus A."/>
        </authorList>
    </citation>
    <scope>NUCLEOTIDE SEQUENCE [LARGE SCALE GENOMIC DNA]</scope>
    <source>
        <strain evidence="19">ATCC BAA-8 / DSM 12333 / NBRC 16432</strain>
    </source>
</reference>
<keyword evidence="8" id="KW-0238">DNA-binding</keyword>
<protein>
    <recommendedName>
        <fullName evidence="12">DNA 3'-5' helicase</fullName>
        <ecNumber evidence="12">5.6.2.4</ecNumber>
    </recommendedName>
</protein>
<sequence>MTLVDDAARSRIATDTSSSLFVEAGAGSGKTRSLVERVGTLVMDDGVPLAQIAAITFTEKAGAELRDRLRGEFERVWRRARPGGPQEDPARSSLAERALEDLDGAAIGTLHSFAQRILARHPVEAGLPPLIEVSDEVASGVAFDERWSVLQRELLDDEEMAPRLLLAMAAGVTFDHLRSLARAFGADWDLIEGHVLRGASNDSALPDAAPLVDEAQALAARAAECTDPDDKLLTRLSEIRAWAQVLAAADGDPRRTYAALVALGEPRFGRVGRKTSWPDVDAVRAACTALVEHVSAAAAAFADAAVRPLARWIAARVVRDARARAAEGALEFHDLLVLARDLLRTREDVRSSLQAAYPRLLLDEFQDTDPIQVELAVRIAAGAEGGAGDWHDVRVPPGSLFVVGDPKQSIYRFRRADIRTFLDVRTWLGDVCSLTTNFRSAAPVLAWVNATFGELIQPVDGAQPAYEPLDAVRPPVGVGPAVTVLGAQPHQDLPRASAALLREREAADVAAVLLRAAGQGWTVHDPRGGEERELRWGDVAVLVPARTSLPFLVEALDAAGIPYRAESSSLVYSATEVRALMAAARAIADPGDQFSVVTALRSQVYGCGDDDLWSWKRDGGSFHLLAPADEDRADHPVAQGLAHLRTVHRWARWATPSEVLARVAADRRMFEVPADAPAHARDVWRRLRFVLDQARAWSEVSHGGLRAYLAWAARQADESSRVAEAILPETDVDAVRIMTIHAAKGLEFPLVVLSGLTSQQRRASGVRLLWTDDGYAVRLRQSVQTNDFTAAAPLDEQMDDHERRRLLYVGATRARDHLVVSLHRGPTAAATHARLLADAGGSGAGAHAFTAADDGAARPERAAAPAAPDHAAWAGRLEAARAASRRVATHSASGLEGTEPEVVFAHSATGRANAGDAVVDPGGGEGDALPGSAKGPRDLALPPWSKGRYGTAIGRAVHGVLQAVDLRVQLADAGELDAAVEAQARVEGVLEFADVVADLALSALASPLVQDAARREHWAETFVATLEPDGRVLEGVVDLLVRDADGAVTIVDYKTDAVPEAALGVRTEFYAPQLRAYARALRDAGADVRRAVLLFLAPDGAVEREVTLGL</sequence>
<dbReference type="AlphaFoldDB" id="C5C3C8"/>
<dbReference type="EC" id="5.6.2.4" evidence="12"/>
<dbReference type="InterPro" id="IPR014016">
    <property type="entry name" value="UvrD-like_ATP-bd"/>
</dbReference>
<name>C5C3C8_BEUC1</name>
<dbReference type="OrthoDB" id="9810135at2"/>
<dbReference type="STRING" id="471853.Bcav_1571"/>
<dbReference type="GO" id="GO:0043138">
    <property type="term" value="F:3'-5' DNA helicase activity"/>
    <property type="evidence" value="ECO:0007669"/>
    <property type="project" value="UniProtKB-EC"/>
</dbReference>
<evidence type="ECO:0000256" key="3">
    <source>
        <dbReference type="ARBA" id="ARBA00022763"/>
    </source>
</evidence>
<dbReference type="PANTHER" id="PTHR11070:SF59">
    <property type="entry name" value="DNA 3'-5' HELICASE"/>
    <property type="match status" value="1"/>
</dbReference>
<dbReference type="PANTHER" id="PTHR11070">
    <property type="entry name" value="UVRD / RECB / PCRA DNA HELICASE FAMILY MEMBER"/>
    <property type="match status" value="1"/>
</dbReference>
<keyword evidence="1" id="KW-0540">Nuclease</keyword>
<dbReference type="GO" id="GO:0000725">
    <property type="term" value="P:recombinational repair"/>
    <property type="evidence" value="ECO:0007669"/>
    <property type="project" value="TreeGrafter"/>
</dbReference>
<evidence type="ECO:0000256" key="1">
    <source>
        <dbReference type="ARBA" id="ARBA00022722"/>
    </source>
</evidence>
<dbReference type="Proteomes" id="UP000007962">
    <property type="component" value="Chromosome"/>
</dbReference>
<dbReference type="GO" id="GO:0004527">
    <property type="term" value="F:exonuclease activity"/>
    <property type="evidence" value="ECO:0007669"/>
    <property type="project" value="UniProtKB-KW"/>
</dbReference>
<dbReference type="InterPro" id="IPR011604">
    <property type="entry name" value="PDDEXK-like_dom_sf"/>
</dbReference>
<evidence type="ECO:0000259" key="17">
    <source>
        <dbReference type="PROSITE" id="PS51217"/>
    </source>
</evidence>
<organism evidence="18 19">
    <name type="scientific">Beutenbergia cavernae (strain ATCC BAA-8 / DSM 12333 / CCUG 43141 / JCM 11478 / NBRC 16432 / NCIMB 13614 / HKI 0122)</name>
    <dbReference type="NCBI Taxonomy" id="471853"/>
    <lineage>
        <taxon>Bacteria</taxon>
        <taxon>Bacillati</taxon>
        <taxon>Actinomycetota</taxon>
        <taxon>Actinomycetes</taxon>
        <taxon>Micrococcales</taxon>
        <taxon>Beutenbergiaceae</taxon>
        <taxon>Beutenbergia</taxon>
    </lineage>
</organism>
<keyword evidence="3" id="KW-0227">DNA damage</keyword>
<dbReference type="HOGENOM" id="CLU_001114_1_1_11"/>
<accession>C5C3C8</accession>
<dbReference type="GO" id="GO:0005524">
    <property type="term" value="F:ATP binding"/>
    <property type="evidence" value="ECO:0007669"/>
    <property type="project" value="UniProtKB-UniRule"/>
</dbReference>
<gene>
    <name evidence="18" type="ordered locus">Bcav_1571</name>
</gene>
<keyword evidence="4 14" id="KW-0378">Hydrolase</keyword>
<keyword evidence="5 14" id="KW-0347">Helicase</keyword>
<evidence type="ECO:0000259" key="16">
    <source>
        <dbReference type="PROSITE" id="PS51198"/>
    </source>
</evidence>
<dbReference type="Gene3D" id="3.40.50.300">
    <property type="entry name" value="P-loop containing nucleotide triphosphate hydrolases"/>
    <property type="match status" value="4"/>
</dbReference>
<feature type="domain" description="UvrD-like helicase ATP-binding" evidence="16">
    <location>
        <begin position="3"/>
        <end position="441"/>
    </location>
</feature>
<proteinExistence type="predicted"/>
<evidence type="ECO:0000256" key="10">
    <source>
        <dbReference type="ARBA" id="ARBA00023235"/>
    </source>
</evidence>
<dbReference type="Gene3D" id="3.90.320.10">
    <property type="match status" value="1"/>
</dbReference>
<keyword evidence="7 14" id="KW-0067">ATP-binding</keyword>
<evidence type="ECO:0000256" key="13">
    <source>
        <dbReference type="ARBA" id="ARBA00048988"/>
    </source>
</evidence>
<dbReference type="InterPro" id="IPR014017">
    <property type="entry name" value="DNA_helicase_UvrD-like_C"/>
</dbReference>
<evidence type="ECO:0000256" key="8">
    <source>
        <dbReference type="ARBA" id="ARBA00023125"/>
    </source>
</evidence>
<dbReference type="GO" id="GO:0033202">
    <property type="term" value="C:DNA helicase complex"/>
    <property type="evidence" value="ECO:0007669"/>
    <property type="project" value="TreeGrafter"/>
</dbReference>
<evidence type="ECO:0000313" key="18">
    <source>
        <dbReference type="EMBL" id="ACQ79827.1"/>
    </source>
</evidence>
<evidence type="ECO:0000256" key="12">
    <source>
        <dbReference type="ARBA" id="ARBA00034808"/>
    </source>
</evidence>
<evidence type="ECO:0000256" key="5">
    <source>
        <dbReference type="ARBA" id="ARBA00022806"/>
    </source>
</evidence>
<keyword evidence="9" id="KW-0234">DNA repair</keyword>
<evidence type="ECO:0000256" key="14">
    <source>
        <dbReference type="PROSITE-ProRule" id="PRU00560"/>
    </source>
</evidence>
<evidence type="ECO:0000256" key="15">
    <source>
        <dbReference type="SAM" id="MobiDB-lite"/>
    </source>
</evidence>
<feature type="binding site" evidence="14">
    <location>
        <begin position="24"/>
        <end position="31"/>
    </location>
    <ligand>
        <name>ATP</name>
        <dbReference type="ChEBI" id="CHEBI:30616"/>
    </ligand>
</feature>
<dbReference type="InterPro" id="IPR038726">
    <property type="entry name" value="PDDEXK_AddAB-type"/>
</dbReference>
<dbReference type="SUPFAM" id="SSF52540">
    <property type="entry name" value="P-loop containing nucleoside triphosphate hydrolases"/>
    <property type="match status" value="1"/>
</dbReference>
<evidence type="ECO:0000256" key="11">
    <source>
        <dbReference type="ARBA" id="ARBA00034617"/>
    </source>
</evidence>
<evidence type="ECO:0000256" key="6">
    <source>
        <dbReference type="ARBA" id="ARBA00022839"/>
    </source>
</evidence>
<dbReference type="InterPro" id="IPR027417">
    <property type="entry name" value="P-loop_NTPase"/>
</dbReference>
<dbReference type="eggNOG" id="COG1074">
    <property type="taxonomic scope" value="Bacteria"/>
</dbReference>
<evidence type="ECO:0000256" key="2">
    <source>
        <dbReference type="ARBA" id="ARBA00022741"/>
    </source>
</evidence>
<keyword evidence="19" id="KW-1185">Reference proteome</keyword>